<dbReference type="Pfam" id="PF00400">
    <property type="entry name" value="WD40"/>
    <property type="match status" value="5"/>
</dbReference>
<proteinExistence type="predicted"/>
<dbReference type="Gene3D" id="2.130.10.10">
    <property type="entry name" value="YVTN repeat-like/Quinoprotein amine dehydrogenase"/>
    <property type="match status" value="2"/>
</dbReference>
<dbReference type="Proteomes" id="UP001221413">
    <property type="component" value="Unassembled WGS sequence"/>
</dbReference>
<dbReference type="GO" id="GO:0043161">
    <property type="term" value="P:proteasome-mediated ubiquitin-dependent protein catabolic process"/>
    <property type="evidence" value="ECO:0007669"/>
    <property type="project" value="TreeGrafter"/>
</dbReference>
<feature type="repeat" description="WD" evidence="1">
    <location>
        <begin position="439"/>
        <end position="473"/>
    </location>
</feature>
<comment type="caution">
    <text evidence="3">The sequence shown here is derived from an EMBL/GenBank/DDBJ whole genome shotgun (WGS) entry which is preliminary data.</text>
</comment>
<dbReference type="SUPFAM" id="SSF50978">
    <property type="entry name" value="WD40 repeat-like"/>
    <property type="match status" value="1"/>
</dbReference>
<dbReference type="AlphaFoldDB" id="A0AAD6NMK7"/>
<name>A0AAD6NMK7_DREDA</name>
<evidence type="ECO:0000256" key="1">
    <source>
        <dbReference type="PROSITE-ProRule" id="PRU00221"/>
    </source>
</evidence>
<evidence type="ECO:0000313" key="4">
    <source>
        <dbReference type="Proteomes" id="UP001221413"/>
    </source>
</evidence>
<dbReference type="InterPro" id="IPR051859">
    <property type="entry name" value="DCAF"/>
</dbReference>
<keyword evidence="1" id="KW-0853">WD repeat</keyword>
<organism evidence="3 4">
    <name type="scientific">Drechslerella dactyloides</name>
    <name type="common">Nematode-trapping fungus</name>
    <name type="synonym">Arthrobotrys dactyloides</name>
    <dbReference type="NCBI Taxonomy" id="74499"/>
    <lineage>
        <taxon>Eukaryota</taxon>
        <taxon>Fungi</taxon>
        <taxon>Dikarya</taxon>
        <taxon>Ascomycota</taxon>
        <taxon>Pezizomycotina</taxon>
        <taxon>Orbiliomycetes</taxon>
        <taxon>Orbiliales</taxon>
        <taxon>Orbiliaceae</taxon>
        <taxon>Drechslerella</taxon>
    </lineage>
</organism>
<dbReference type="SMART" id="SM00320">
    <property type="entry name" value="WD40"/>
    <property type="match status" value="6"/>
</dbReference>
<dbReference type="SUPFAM" id="SSF50969">
    <property type="entry name" value="YVTN repeat-like/Quinoprotein amine dehydrogenase"/>
    <property type="match status" value="1"/>
</dbReference>
<evidence type="ECO:0000256" key="2">
    <source>
        <dbReference type="SAM" id="MobiDB-lite"/>
    </source>
</evidence>
<dbReference type="PANTHER" id="PTHR19847">
    <property type="entry name" value="DDB1- AND CUL4-ASSOCIATED FACTOR 11"/>
    <property type="match status" value="1"/>
</dbReference>
<dbReference type="PROSITE" id="PS50082">
    <property type="entry name" value="WD_REPEATS_2"/>
    <property type="match status" value="2"/>
</dbReference>
<evidence type="ECO:0000313" key="3">
    <source>
        <dbReference type="EMBL" id="KAJ6264189.1"/>
    </source>
</evidence>
<dbReference type="PANTHER" id="PTHR19847:SF7">
    <property type="entry name" value="DDB1- AND CUL4-ASSOCIATED FACTOR 11"/>
    <property type="match status" value="1"/>
</dbReference>
<gene>
    <name evidence="3" type="ORF">Dda_0332</name>
</gene>
<keyword evidence="4" id="KW-1185">Reference proteome</keyword>
<dbReference type="InterPro" id="IPR036322">
    <property type="entry name" value="WD40_repeat_dom_sf"/>
</dbReference>
<dbReference type="EMBL" id="JAQGDS010000001">
    <property type="protein sequence ID" value="KAJ6264189.1"/>
    <property type="molecule type" value="Genomic_DNA"/>
</dbReference>
<accession>A0AAD6NMK7</accession>
<dbReference type="InterPro" id="IPR015943">
    <property type="entry name" value="WD40/YVTN_repeat-like_dom_sf"/>
</dbReference>
<protein>
    <submittedName>
        <fullName evidence="3">Beta-TrCP</fullName>
    </submittedName>
</protein>
<feature type="region of interest" description="Disordered" evidence="2">
    <location>
        <begin position="210"/>
        <end position="255"/>
    </location>
</feature>
<feature type="repeat" description="WD" evidence="1">
    <location>
        <begin position="486"/>
        <end position="527"/>
    </location>
</feature>
<dbReference type="GO" id="GO:0080008">
    <property type="term" value="C:Cul4-RING E3 ubiquitin ligase complex"/>
    <property type="evidence" value="ECO:0007669"/>
    <property type="project" value="TreeGrafter"/>
</dbReference>
<dbReference type="InterPro" id="IPR011044">
    <property type="entry name" value="Quino_amine_DH_bsu"/>
</dbReference>
<dbReference type="PROSITE" id="PS50294">
    <property type="entry name" value="WD_REPEATS_REGION"/>
    <property type="match status" value="2"/>
</dbReference>
<sequence length="783" mass="90268">MPCTGEVDKDHYYHPNSSKVLFLKRTPGTNRTELAEAPPLLFHRDTVFPPEDEDELDDFFEFYDKPLTQQEQLNRERRYAVEMAEREQRRQDRFPINHNRDAQGRFQFNPYTNRGIAPRRPIECRKRADPPVPPPSLLKRIQEAQKRKMEEEEEAVVQGEDPGCNSSTLKKRMKVRRGLHNLDPVPSEKGRELMASGDFGHHEFPELVTRRRRRGLEPPEPLMDPDPPEDLADELPPQRPLTREQTEAEEDRCRRPRMSLSKRLLLREMGIYDGEPARRLNTLMVQSMIPTSTEQVIHYDSRCYSGQFSDDGEFFVSCSQDMRVRLYNTSDPWNWKFTKSADYPGGYWTITDAALSPDNRHLAYSSLNSTVYLTRTSGPNDGDAIPLDFSSGAWNTRMPIGTPIWSIRFSGDGRELIAGAKDDSIYAYDIETRQPTLKLTGHTNDVNAVCYGDKNSPHIIFSGSDDTTIKIWDRRSMADGREAGAFLGHMEGLTYIDSKGDGRYILSNAKDQTMKLWDIRKLTERSTYSDRELPNDSQNWDYRFETYDRFPIRKHESDTSVVTFRGHRVLKTLIRCHFSPEVSSGSRYVYTGSEDGRVFIYNIDGTIAGVIDVQANTFDHRPQDPYSWRGLGYAPGRTHWDTCTRDVSWHPNVPLIASTSWNGYSSNEGTVAIHGYDGKIRGEDMTPDDFAYWNPTRRGLRICDGACQIRPASPDRWNEEMEAIDPEPISMAAVRGNDDYVFAMSHGMTDGTSMRTFNRLNHTHQRREVHWNRPDEPPTYTYY</sequence>
<dbReference type="InterPro" id="IPR001680">
    <property type="entry name" value="WD40_rpt"/>
</dbReference>
<reference evidence="3" key="1">
    <citation type="submission" date="2023-01" db="EMBL/GenBank/DDBJ databases">
        <title>The chitinases involved in constricting ring structure development in the nematode-trapping fungus Drechslerella dactyloides.</title>
        <authorList>
            <person name="Wang R."/>
            <person name="Zhang L."/>
            <person name="Tang P."/>
            <person name="Li S."/>
            <person name="Liang L."/>
        </authorList>
    </citation>
    <scope>NUCLEOTIDE SEQUENCE</scope>
    <source>
        <strain evidence="3">YMF1.00031</strain>
    </source>
</reference>
<dbReference type="FunFam" id="2.130.10.10:FF:000557">
    <property type="entry name" value="WD repeat protein"/>
    <property type="match status" value="1"/>
</dbReference>